<evidence type="ECO:0000256" key="3">
    <source>
        <dbReference type="ARBA" id="ARBA00023002"/>
    </source>
</evidence>
<feature type="binding site" evidence="7">
    <location>
        <position position="503"/>
    </location>
    <ligand>
        <name>substrate</name>
        <note>ligand shared between dimeric partners</note>
    </ligand>
</feature>
<dbReference type="GO" id="GO:0050661">
    <property type="term" value="F:NADP binding"/>
    <property type="evidence" value="ECO:0007669"/>
    <property type="project" value="InterPro"/>
</dbReference>
<dbReference type="InterPro" id="IPR008927">
    <property type="entry name" value="6-PGluconate_DH-like_C_sf"/>
</dbReference>
<evidence type="ECO:0000256" key="1">
    <source>
        <dbReference type="ARBA" id="ARBA00004874"/>
    </source>
</evidence>
<dbReference type="Gene3D" id="3.40.50.720">
    <property type="entry name" value="NAD(P)-binding Rossmann-like Domain"/>
    <property type="match status" value="1"/>
</dbReference>
<dbReference type="EC" id="1.1.1.44" evidence="8"/>
<feature type="binding site" description="in other chain" evidence="7">
    <location>
        <begin position="152"/>
        <end position="154"/>
    </location>
    <ligand>
        <name>substrate</name>
        <note>ligand shared between dimeric partners</note>
    </ligand>
</feature>
<sequence>MKESMDIGLIGLGVMGKNLVYNMMDKGYKVSVYNRTLEKTLEFAKELGIAGSDNKKVDSDEQNTENTNNLHYSTKMKPCETLEEMVESLKKPRVIFLLVQSGKPVDYVCAELKKYVTSEDVIVDLGNSYYKDTMRRCEEFNGIFNYIGCGISGGEEGARNGASFMPGGHKNGWPFVEPILKALAAKCEVKKIATSNDNFTDIKSYFPCCEWIGNDGAGHFVKTVHNGIEYGDMAIISEIYDIFRKLGKSHLEIIQEFEKLGEVEELKGYLMEIIVKILKFQSDSGEFVVDLIEDRANNKGTGIWCILAAMESNFPATLIADSVFSRMISNNKEKRTMFSESIKKMNNMKLDEKAEDIYEESAKRVKYSEKNGIVGKEISHEDVQSAMILAKAVSYVQGLNLIKQVSDSNNWDINMHVLCQIWKKGCIIRGEFLDKAHQFTVNNLFENSYEFVQIYKKHISGLRKVVVKSIEHGIPVNALSGCLSYLDALKANRSNGCVIQAMRDFFGAHGIRLIGENEDTHINWV</sequence>
<dbReference type="SUPFAM" id="SSF51735">
    <property type="entry name" value="NAD(P)-binding Rossmann-fold domains"/>
    <property type="match status" value="1"/>
</dbReference>
<dbReference type="OrthoDB" id="434986at2759"/>
<dbReference type="OMA" id="CVTHVGP"/>
<comment type="pathway">
    <text evidence="1 8">Carbohydrate degradation; pentose phosphate pathway; D-ribulose 5-phosphate from D-glucose 6-phosphate (oxidative stage): step 3/3.</text>
</comment>
<dbReference type="GO" id="GO:0006098">
    <property type="term" value="P:pentose-phosphate shunt"/>
    <property type="evidence" value="ECO:0007669"/>
    <property type="project" value="UniProtKB-UniPathway"/>
</dbReference>
<name>J9DT06_EDHAE</name>
<feature type="active site" description="Proton donor" evidence="6">
    <location>
        <position position="229"/>
    </location>
</feature>
<comment type="catalytic activity">
    <reaction evidence="8">
        <text>6-phospho-D-gluconate + NADP(+) = D-ribulose 5-phosphate + CO2 + NADPH</text>
        <dbReference type="Rhea" id="RHEA:10116"/>
        <dbReference type="ChEBI" id="CHEBI:16526"/>
        <dbReference type="ChEBI" id="CHEBI:57783"/>
        <dbReference type="ChEBI" id="CHEBI:58121"/>
        <dbReference type="ChEBI" id="CHEBI:58349"/>
        <dbReference type="ChEBI" id="CHEBI:58759"/>
        <dbReference type="EC" id="1.1.1.44"/>
    </reaction>
</comment>
<dbReference type="SMART" id="SM01350">
    <property type="entry name" value="6PGD"/>
    <property type="match status" value="1"/>
</dbReference>
<protein>
    <recommendedName>
        <fullName evidence="8">6-phosphogluconate dehydrogenase, decarboxylating</fullName>
        <ecNumber evidence="8">1.1.1.44</ecNumber>
    </recommendedName>
</protein>
<dbReference type="InterPro" id="IPR006114">
    <property type="entry name" value="6PGDH_C"/>
</dbReference>
<comment type="caution">
    <text evidence="10">The sequence shown here is derived from an EMBL/GenBank/DDBJ whole genome shotgun (WGS) entry which is preliminary data.</text>
</comment>
<dbReference type="InterPro" id="IPR006183">
    <property type="entry name" value="Pgluconate_DH"/>
</dbReference>
<dbReference type="NCBIfam" id="NF006765">
    <property type="entry name" value="PRK09287.1"/>
    <property type="match status" value="1"/>
</dbReference>
<dbReference type="InterPro" id="IPR006113">
    <property type="entry name" value="6PGDH_Gnd/GntZ"/>
</dbReference>
<feature type="binding site" description="in other chain" evidence="7">
    <location>
        <position position="299"/>
    </location>
    <ligand>
        <name>substrate</name>
        <note>ligand shared between dimeric partners</note>
    </ligand>
</feature>
<dbReference type="InterPro" id="IPR006115">
    <property type="entry name" value="6PGDH_NADP-bd"/>
</dbReference>
<dbReference type="InterPro" id="IPR013328">
    <property type="entry name" value="6PGD_dom2"/>
</dbReference>
<comment type="similarity">
    <text evidence="2 8">Belongs to the 6-phosphogluconate dehydrogenase family.</text>
</comment>
<keyword evidence="11" id="KW-1185">Reference proteome</keyword>
<evidence type="ECO:0000256" key="8">
    <source>
        <dbReference type="RuleBase" id="RU000485"/>
    </source>
</evidence>
<dbReference type="AlphaFoldDB" id="J9DT06"/>
<feature type="binding site" description="in other chain" evidence="7">
    <location>
        <position position="326"/>
    </location>
    <ligand>
        <name>substrate</name>
        <note>ligand shared between dimeric partners</note>
    </ligand>
</feature>
<gene>
    <name evidence="10" type="ORF">EDEG_01317</name>
</gene>
<feature type="active site" description="Proton acceptor" evidence="6">
    <location>
        <position position="222"/>
    </location>
</feature>
<dbReference type="Gene3D" id="1.10.1040.10">
    <property type="entry name" value="N-(1-d-carboxylethyl)-l-norvaline Dehydrogenase, domain 2"/>
    <property type="match status" value="1"/>
</dbReference>
<evidence type="ECO:0000256" key="2">
    <source>
        <dbReference type="ARBA" id="ARBA00008419"/>
    </source>
</evidence>
<reference evidence="10 11" key="1">
    <citation type="submission" date="2011-08" db="EMBL/GenBank/DDBJ databases">
        <authorList>
            <person name="Liu Z.J."/>
            <person name="Shi F.L."/>
            <person name="Lu J.Q."/>
            <person name="Li M."/>
            <person name="Wang Z.L."/>
        </authorList>
    </citation>
    <scope>NUCLEOTIDE SEQUENCE [LARGE SCALE GENOMIC DNA]</scope>
    <source>
        <strain evidence="10 11">USNM 41457</strain>
    </source>
</reference>
<dbReference type="PANTHER" id="PTHR11811">
    <property type="entry name" value="6-PHOSPHOGLUCONATE DEHYDROGENASE"/>
    <property type="match status" value="1"/>
</dbReference>
<dbReference type="FunCoup" id="J9DT06">
    <property type="interactions" value="144"/>
</dbReference>
<evidence type="ECO:0000256" key="7">
    <source>
        <dbReference type="PIRSR" id="PIRSR000109-2"/>
    </source>
</evidence>
<dbReference type="VEuPathDB" id="MicrosporidiaDB:EDEG_01317"/>
<dbReference type="InParanoid" id="J9DT06"/>
<evidence type="ECO:0000313" key="10">
    <source>
        <dbReference type="EMBL" id="EJW04447.1"/>
    </source>
</evidence>
<keyword evidence="8" id="KW-0521">NADP</keyword>
<dbReference type="UniPathway" id="UPA00115">
    <property type="reaction ID" value="UER00410"/>
</dbReference>
<dbReference type="SUPFAM" id="SSF48179">
    <property type="entry name" value="6-phosphogluconate dehydrogenase C-terminal domain-like"/>
    <property type="match status" value="1"/>
</dbReference>
<accession>J9DT06</accession>
<dbReference type="Pfam" id="PF00393">
    <property type="entry name" value="6PGD"/>
    <property type="match status" value="1"/>
</dbReference>
<organism evidence="10 11">
    <name type="scientific">Edhazardia aedis (strain USNM 41457)</name>
    <name type="common">Microsporidian parasite</name>
    <dbReference type="NCBI Taxonomy" id="1003232"/>
    <lineage>
        <taxon>Eukaryota</taxon>
        <taxon>Fungi</taxon>
        <taxon>Fungi incertae sedis</taxon>
        <taxon>Microsporidia</taxon>
        <taxon>Edhazardia</taxon>
    </lineage>
</organism>
<dbReference type="Gene3D" id="1.20.5.320">
    <property type="entry name" value="6-Phosphogluconate Dehydrogenase, domain 3"/>
    <property type="match status" value="1"/>
</dbReference>
<feature type="binding site" description="in other chain" evidence="7">
    <location>
        <position position="230"/>
    </location>
    <ligand>
        <name>substrate</name>
        <note>ligand shared between dimeric partners</note>
    </ligand>
</feature>
<dbReference type="EMBL" id="AFBI03000018">
    <property type="protein sequence ID" value="EJW04447.1"/>
    <property type="molecule type" value="Genomic_DNA"/>
</dbReference>
<dbReference type="GO" id="GO:0004616">
    <property type="term" value="F:phosphogluconate dehydrogenase (decarboxylating) activity"/>
    <property type="evidence" value="ECO:0007669"/>
    <property type="project" value="UniProtKB-EC"/>
</dbReference>
<evidence type="ECO:0000313" key="11">
    <source>
        <dbReference type="Proteomes" id="UP000003163"/>
    </source>
</evidence>
<feature type="binding site" description="in other chain" evidence="7">
    <location>
        <begin position="225"/>
        <end position="226"/>
    </location>
    <ligand>
        <name>substrate</name>
        <note>ligand shared between dimeric partners</note>
    </ligand>
</feature>
<dbReference type="Proteomes" id="UP000003163">
    <property type="component" value="Unassembled WGS sequence"/>
</dbReference>
<evidence type="ECO:0000259" key="9">
    <source>
        <dbReference type="SMART" id="SM01350"/>
    </source>
</evidence>
<dbReference type="GO" id="GO:0019521">
    <property type="term" value="P:D-gluconate metabolic process"/>
    <property type="evidence" value="ECO:0007669"/>
    <property type="project" value="UniProtKB-KW"/>
</dbReference>
<evidence type="ECO:0000256" key="6">
    <source>
        <dbReference type="PIRSR" id="PIRSR000109-1"/>
    </source>
</evidence>
<keyword evidence="3 8" id="KW-0560">Oxidoreductase</keyword>
<keyword evidence="4 8" id="KW-0311">Gluconate utilization</keyword>
<evidence type="ECO:0000256" key="5">
    <source>
        <dbReference type="ARBA" id="ARBA00023126"/>
    </source>
</evidence>
<feature type="domain" description="6-phosphogluconate dehydrogenase C-terminal" evidence="9">
    <location>
        <begin position="218"/>
        <end position="525"/>
    </location>
</feature>
<dbReference type="PIRSF" id="PIRSF000109">
    <property type="entry name" value="6PGD"/>
    <property type="match status" value="1"/>
</dbReference>
<dbReference type="InterPro" id="IPR036291">
    <property type="entry name" value="NAD(P)-bd_dom_sf"/>
</dbReference>
<evidence type="ECO:0000256" key="4">
    <source>
        <dbReference type="ARBA" id="ARBA00023064"/>
    </source>
</evidence>
<dbReference type="HOGENOM" id="CLU_024540_4_1_1"/>
<dbReference type="Pfam" id="PF03446">
    <property type="entry name" value="NAD_binding_2"/>
    <property type="match status" value="1"/>
</dbReference>
<feature type="binding site" evidence="7">
    <location>
        <position position="509"/>
    </location>
    <ligand>
        <name>substrate</name>
        <note>ligand shared between dimeric partners</note>
    </ligand>
</feature>
<reference evidence="10 11" key="2">
    <citation type="submission" date="2015-07" db="EMBL/GenBank/DDBJ databases">
        <title>Contrasting host-pathogen interactions and genome evolution in two generalist and specialist microsporidian pathogens of mosquitoes.</title>
        <authorList>
            <consortium name="The Broad Institute Genomics Platform"/>
            <consortium name="The Broad Institute Genome Sequencing Center for Infectious Disease"/>
            <person name="Cuomo C.A."/>
            <person name="Sanscrainte N.D."/>
            <person name="Goldberg J.M."/>
            <person name="Heiman D."/>
            <person name="Young S."/>
            <person name="Zeng Q."/>
            <person name="Becnel J.J."/>
            <person name="Birren B.W."/>
        </authorList>
    </citation>
    <scope>NUCLEOTIDE SEQUENCE [LARGE SCALE GENOMIC DNA]</scope>
    <source>
        <strain evidence="10 11">USNM 41457</strain>
    </source>
</reference>
<dbReference type="NCBIfam" id="TIGR00873">
    <property type="entry name" value="gnd"/>
    <property type="match status" value="1"/>
</dbReference>
<feature type="binding site" description="in other chain" evidence="7">
    <location>
        <position position="127"/>
    </location>
    <ligand>
        <name>substrate</name>
        <note>ligand shared between dimeric partners</note>
    </ligand>
</feature>
<keyword evidence="5 8" id="KW-0570">Pentose shunt</keyword>
<proteinExistence type="inferred from homology"/>
<dbReference type="STRING" id="1003232.J9DT06"/>